<proteinExistence type="predicted"/>
<protein>
    <recommendedName>
        <fullName evidence="1">Hydantoinase A/oxoprolinase domain-containing protein</fullName>
    </recommendedName>
</protein>
<dbReference type="EMBL" id="UINC01115645">
    <property type="protein sequence ID" value="SVC86828.1"/>
    <property type="molecule type" value="Genomic_DNA"/>
</dbReference>
<organism evidence="2">
    <name type="scientific">marine metagenome</name>
    <dbReference type="NCBI Taxonomy" id="408172"/>
    <lineage>
        <taxon>unclassified sequences</taxon>
        <taxon>metagenomes</taxon>
        <taxon>ecological metagenomes</taxon>
    </lineage>
</organism>
<dbReference type="PANTHER" id="PTHR11365">
    <property type="entry name" value="5-OXOPROLINASE RELATED"/>
    <property type="match status" value="1"/>
</dbReference>
<dbReference type="InterPro" id="IPR045079">
    <property type="entry name" value="Oxoprolinase-like"/>
</dbReference>
<dbReference type="Pfam" id="PF01968">
    <property type="entry name" value="Hydantoinase_A"/>
    <property type="match status" value="1"/>
</dbReference>
<feature type="non-terminal residue" evidence="2">
    <location>
        <position position="330"/>
    </location>
</feature>
<evidence type="ECO:0000259" key="1">
    <source>
        <dbReference type="Pfam" id="PF01968"/>
    </source>
</evidence>
<dbReference type="InterPro" id="IPR002821">
    <property type="entry name" value="Hydantoinase_A"/>
</dbReference>
<evidence type="ECO:0000313" key="2">
    <source>
        <dbReference type="EMBL" id="SVC86828.1"/>
    </source>
</evidence>
<dbReference type="GO" id="GO:0017168">
    <property type="term" value="F:5-oxoprolinase (ATP-hydrolyzing) activity"/>
    <property type="evidence" value="ECO:0007669"/>
    <property type="project" value="TreeGrafter"/>
</dbReference>
<name>A0A382QPF4_9ZZZZ</name>
<gene>
    <name evidence="2" type="ORF">METZ01_LOCUS339682</name>
</gene>
<accession>A0A382QPF4</accession>
<dbReference type="PANTHER" id="PTHR11365:SF23">
    <property type="entry name" value="HYPOTHETICAL 5-OXOPROLINASE (EUROFUNG)-RELATED"/>
    <property type="match status" value="1"/>
</dbReference>
<sequence length="330" mass="35095">LDVCKIEGLRAAAAFEAKLEDHPLLIPVYDIRSIGAGGGSIAWIDEGLLKVGPRSAGSEPGPICYGRGGSEPTVTDGAVCLGYIDPNWFLDGGMTLNAAGAHAGIEEKLADPLGISVVRAASGLFDVLLAKTVGAVRQITVERGRDPATASLLGFGGAGPMLAPLVAQELGVSEVIIPVAPSGFSAWGMLNTDVVDDYARTIISLLDETPVTQLEVVFEELELEALASLLEQGVSRDRATLIRQLELRYLGQEHALSISVGKPIDYKSIQELFAREHEKRYGHTMDSPIQVLNLRIRGIGAFDRPQLAEISDSSGGRESAEMGKRTAFCF</sequence>
<dbReference type="AlphaFoldDB" id="A0A382QPF4"/>
<feature type="domain" description="Hydantoinase A/oxoprolinase" evidence="1">
    <location>
        <begin position="2"/>
        <end position="196"/>
    </location>
</feature>
<dbReference type="GO" id="GO:0006749">
    <property type="term" value="P:glutathione metabolic process"/>
    <property type="evidence" value="ECO:0007669"/>
    <property type="project" value="TreeGrafter"/>
</dbReference>
<feature type="non-terminal residue" evidence="2">
    <location>
        <position position="1"/>
    </location>
</feature>
<dbReference type="GO" id="GO:0005829">
    <property type="term" value="C:cytosol"/>
    <property type="evidence" value="ECO:0007669"/>
    <property type="project" value="TreeGrafter"/>
</dbReference>
<reference evidence="2" key="1">
    <citation type="submission" date="2018-05" db="EMBL/GenBank/DDBJ databases">
        <authorList>
            <person name="Lanie J.A."/>
            <person name="Ng W.-L."/>
            <person name="Kazmierczak K.M."/>
            <person name="Andrzejewski T.M."/>
            <person name="Davidsen T.M."/>
            <person name="Wayne K.J."/>
            <person name="Tettelin H."/>
            <person name="Glass J.I."/>
            <person name="Rusch D."/>
            <person name="Podicherti R."/>
            <person name="Tsui H.-C.T."/>
            <person name="Winkler M.E."/>
        </authorList>
    </citation>
    <scope>NUCLEOTIDE SEQUENCE</scope>
</reference>